<protein>
    <submittedName>
        <fullName evidence="2">CheW protein</fullName>
    </submittedName>
</protein>
<reference evidence="2 3" key="1">
    <citation type="journal article" date="2010" name="Stand. Genomic Sci.">
        <title>Non-contiguous finished genome sequence of Aminomonas paucivorans type strain (GLU-3).</title>
        <authorList>
            <person name="Pitluck S."/>
            <person name="Yasawong M."/>
            <person name="Held B."/>
            <person name="Lapidus A."/>
            <person name="Nolan M."/>
            <person name="Copeland A."/>
            <person name="Lucas S."/>
            <person name="Del Rio T.G."/>
            <person name="Tice H."/>
            <person name="Cheng J.F."/>
            <person name="Chertkov O."/>
            <person name="Goodwin L."/>
            <person name="Tapia R."/>
            <person name="Han C."/>
            <person name="Liolios K."/>
            <person name="Ivanova N."/>
            <person name="Mavromatis K."/>
            <person name="Ovchinnikova G."/>
            <person name="Pati A."/>
            <person name="Chen A."/>
            <person name="Palaniappan K."/>
            <person name="Land M."/>
            <person name="Hauser L."/>
            <person name="Chang Y.J."/>
            <person name="Jeffries C.D."/>
            <person name="Pukall R."/>
            <person name="Spring S."/>
            <person name="Rohde M."/>
            <person name="Sikorski J."/>
            <person name="Goker M."/>
            <person name="Woyke T."/>
            <person name="Bristow J."/>
            <person name="Eisen J.A."/>
            <person name="Markowitz V."/>
            <person name="Hugenholtz P."/>
            <person name="Kyrpides N.C."/>
            <person name="Klenk H.P."/>
        </authorList>
    </citation>
    <scope>NUCLEOTIDE SEQUENCE [LARGE SCALE GENOMIC DNA]</scope>
    <source>
        <strain evidence="2 3">DSM 12260</strain>
    </source>
</reference>
<dbReference type="InterPro" id="IPR039315">
    <property type="entry name" value="CheW"/>
</dbReference>
<evidence type="ECO:0000313" key="2">
    <source>
        <dbReference type="EMBL" id="EFQ22911.1"/>
    </source>
</evidence>
<dbReference type="Proteomes" id="UP000005096">
    <property type="component" value="Chromosome"/>
</dbReference>
<dbReference type="Gene3D" id="2.30.30.40">
    <property type="entry name" value="SH3 Domains"/>
    <property type="match status" value="1"/>
</dbReference>
<gene>
    <name evidence="2" type="ORF">Apau_0477</name>
</gene>
<dbReference type="InterPro" id="IPR036061">
    <property type="entry name" value="CheW-like_dom_sf"/>
</dbReference>
<dbReference type="STRING" id="584708.Apau_0477"/>
<dbReference type="eggNOG" id="COG0835">
    <property type="taxonomic scope" value="Bacteria"/>
</dbReference>
<dbReference type="PANTHER" id="PTHR22617">
    <property type="entry name" value="CHEMOTAXIS SENSOR HISTIDINE KINASE-RELATED"/>
    <property type="match status" value="1"/>
</dbReference>
<organism evidence="2 3">
    <name type="scientific">Aminomonas paucivorans DSM 12260</name>
    <dbReference type="NCBI Taxonomy" id="584708"/>
    <lineage>
        <taxon>Bacteria</taxon>
        <taxon>Thermotogati</taxon>
        <taxon>Synergistota</taxon>
        <taxon>Synergistia</taxon>
        <taxon>Synergistales</taxon>
        <taxon>Synergistaceae</taxon>
        <taxon>Aminomonas</taxon>
    </lineage>
</organism>
<dbReference type="EMBL" id="CM001022">
    <property type="protein sequence ID" value="EFQ22911.1"/>
    <property type="molecule type" value="Genomic_DNA"/>
</dbReference>
<dbReference type="PANTHER" id="PTHR22617:SF43">
    <property type="entry name" value="PROTEIN PILI"/>
    <property type="match status" value="1"/>
</dbReference>
<sequence>MDEPVLVFLVAGRRHALPVGDVERVVPAAEVTPLPDAPPDVRGAVKVGSEVAPVVDLRRRFGLPSRELELSDRFLLVRFQGALRALLVEAVEGVSSPRCRAVPETPDARVTLGDGAELTLLHSLASLLAPGGTEAP</sequence>
<dbReference type="AlphaFoldDB" id="E3CZX9"/>
<feature type="domain" description="CheW-like" evidence="1">
    <location>
        <begin position="2"/>
        <end position="136"/>
    </location>
</feature>
<evidence type="ECO:0000259" key="1">
    <source>
        <dbReference type="PROSITE" id="PS50851"/>
    </source>
</evidence>
<dbReference type="RefSeq" id="WP_006300064.1">
    <property type="nucleotide sequence ID" value="NZ_CM001022.1"/>
</dbReference>
<dbReference type="PaxDb" id="584708-Apau_0477"/>
<dbReference type="Pfam" id="PF01584">
    <property type="entry name" value="CheW"/>
    <property type="match status" value="1"/>
</dbReference>
<accession>E3CZX9</accession>
<keyword evidence="3" id="KW-1185">Reference proteome</keyword>
<dbReference type="GO" id="GO:0005829">
    <property type="term" value="C:cytosol"/>
    <property type="evidence" value="ECO:0007669"/>
    <property type="project" value="TreeGrafter"/>
</dbReference>
<dbReference type="SMART" id="SM00260">
    <property type="entry name" value="CheW"/>
    <property type="match status" value="1"/>
</dbReference>
<dbReference type="SUPFAM" id="SSF50341">
    <property type="entry name" value="CheW-like"/>
    <property type="match status" value="1"/>
</dbReference>
<evidence type="ECO:0000313" key="3">
    <source>
        <dbReference type="Proteomes" id="UP000005096"/>
    </source>
</evidence>
<name>E3CZX9_9BACT</name>
<dbReference type="PROSITE" id="PS50851">
    <property type="entry name" value="CHEW"/>
    <property type="match status" value="1"/>
</dbReference>
<dbReference type="HOGENOM" id="CLU_048995_3_4_0"/>
<dbReference type="GO" id="GO:0006935">
    <property type="term" value="P:chemotaxis"/>
    <property type="evidence" value="ECO:0007669"/>
    <property type="project" value="InterPro"/>
</dbReference>
<proteinExistence type="predicted"/>
<dbReference type="GO" id="GO:0007165">
    <property type="term" value="P:signal transduction"/>
    <property type="evidence" value="ECO:0007669"/>
    <property type="project" value="InterPro"/>
</dbReference>
<dbReference type="Gene3D" id="2.40.50.180">
    <property type="entry name" value="CheA-289, Domain 4"/>
    <property type="match status" value="1"/>
</dbReference>
<dbReference type="InterPro" id="IPR002545">
    <property type="entry name" value="CheW-lke_dom"/>
</dbReference>